<reference evidence="2 3" key="1">
    <citation type="submission" date="2015-02" db="EMBL/GenBank/DDBJ databases">
        <title>Single-cell genomics of uncultivated deep-branching MTB reveals a conserved set of magnetosome genes.</title>
        <authorList>
            <person name="Kolinko S."/>
            <person name="Richter M."/>
            <person name="Glockner F.O."/>
            <person name="Brachmann A."/>
            <person name="Schuler D."/>
        </authorList>
    </citation>
    <scope>NUCLEOTIDE SEQUENCE [LARGE SCALE GENOMIC DNA]</scope>
    <source>
        <strain evidence="2">TM-1</strain>
    </source>
</reference>
<dbReference type="EMBL" id="LACI01000453">
    <property type="protein sequence ID" value="KJU86799.1"/>
    <property type="molecule type" value="Genomic_DNA"/>
</dbReference>
<dbReference type="Proteomes" id="UP000033423">
    <property type="component" value="Unassembled WGS sequence"/>
</dbReference>
<keyword evidence="3" id="KW-1185">Reference proteome</keyword>
<evidence type="ECO:0000259" key="1">
    <source>
        <dbReference type="Pfam" id="PF18735"/>
    </source>
</evidence>
<dbReference type="AlphaFoldDB" id="A0A0F3GXX6"/>
<feature type="domain" description="RiboL-PSP-HEPN" evidence="1">
    <location>
        <begin position="10"/>
        <end position="218"/>
    </location>
</feature>
<comment type="caution">
    <text evidence="2">The sequence shown here is derived from an EMBL/GenBank/DDBJ whole genome shotgun (WGS) entry which is preliminary data.</text>
</comment>
<evidence type="ECO:0000313" key="2">
    <source>
        <dbReference type="EMBL" id="KJU86799.1"/>
    </source>
</evidence>
<gene>
    <name evidence="2" type="ORF">MBAV_001008</name>
</gene>
<protein>
    <recommendedName>
        <fullName evidence="1">RiboL-PSP-HEPN domain-containing protein</fullName>
    </recommendedName>
</protein>
<dbReference type="Pfam" id="PF18735">
    <property type="entry name" value="HEPN_RiboL-PSP"/>
    <property type="match status" value="1"/>
</dbReference>
<name>A0A0F3GXX6_9BACT</name>
<proteinExistence type="predicted"/>
<sequence length="238" mass="27066">MPIVFEALNEFKSAIEEVNALLNLACEHERLSYNAILKSAILLLSAKVEAFLEDILKEYIEKINALKLGRKIPSELTLQHLVHKIKQAKQITEQLDSITKKQGTREDKYDSMVTLFISLSELLRGNVIDIDNLKIPISFDYGKHGANAIERLFVLIGIDNVFDILNVMSVEISNINIKEQINTLIDLRNPIIHRDEDTGLTVKDVDGYVQVMKLFADKSTELLTICLICINYNKRKVI</sequence>
<accession>A0A0F3GXX6</accession>
<evidence type="ECO:0000313" key="3">
    <source>
        <dbReference type="Proteomes" id="UP000033423"/>
    </source>
</evidence>
<dbReference type="InterPro" id="IPR041519">
    <property type="entry name" value="HEPN_RiboL-PSP"/>
</dbReference>
<organism evidence="2 3">
    <name type="scientific">Candidatus Magnetobacterium bavaricum</name>
    <dbReference type="NCBI Taxonomy" id="29290"/>
    <lineage>
        <taxon>Bacteria</taxon>
        <taxon>Pseudomonadati</taxon>
        <taxon>Nitrospirota</taxon>
        <taxon>Thermodesulfovibrionia</taxon>
        <taxon>Thermodesulfovibrionales</taxon>
        <taxon>Candidatus Magnetobacteriaceae</taxon>
        <taxon>Candidatus Magnetobacterium</taxon>
    </lineage>
</organism>